<dbReference type="PANTHER" id="PTHR47894:SF1">
    <property type="entry name" value="HTH-TYPE TRANSCRIPTIONAL REGULATOR VQSM"/>
    <property type="match status" value="1"/>
</dbReference>
<accession>A0ABY1BEF9</accession>
<protein>
    <submittedName>
        <fullName evidence="5">AraC-type DNA-binding protein</fullName>
    </submittedName>
</protein>
<gene>
    <name evidence="5" type="ORF">SAMN05216600_10885</name>
</gene>
<evidence type="ECO:0000256" key="3">
    <source>
        <dbReference type="ARBA" id="ARBA00023163"/>
    </source>
</evidence>
<keyword evidence="2 5" id="KW-0238">DNA-binding</keyword>
<dbReference type="RefSeq" id="WP_069519256.1">
    <property type="nucleotide sequence ID" value="NZ_FOFP01000008.1"/>
</dbReference>
<dbReference type="GO" id="GO:0003677">
    <property type="term" value="F:DNA binding"/>
    <property type="evidence" value="ECO:0007669"/>
    <property type="project" value="UniProtKB-KW"/>
</dbReference>
<feature type="domain" description="HTH araC/xylS-type" evidence="4">
    <location>
        <begin position="19"/>
        <end position="117"/>
    </location>
</feature>
<dbReference type="Pfam" id="PF12833">
    <property type="entry name" value="HTH_18"/>
    <property type="match status" value="1"/>
</dbReference>
<evidence type="ECO:0000259" key="4">
    <source>
        <dbReference type="PROSITE" id="PS01124"/>
    </source>
</evidence>
<evidence type="ECO:0000313" key="5">
    <source>
        <dbReference type="EMBL" id="SEQ65673.1"/>
    </source>
</evidence>
<evidence type="ECO:0000256" key="1">
    <source>
        <dbReference type="ARBA" id="ARBA00023015"/>
    </source>
</evidence>
<keyword evidence="3" id="KW-0804">Transcription</keyword>
<keyword evidence="6" id="KW-1185">Reference proteome</keyword>
<proteinExistence type="predicted"/>
<evidence type="ECO:0000256" key="2">
    <source>
        <dbReference type="ARBA" id="ARBA00023125"/>
    </source>
</evidence>
<dbReference type="PANTHER" id="PTHR47894">
    <property type="entry name" value="HTH-TYPE TRANSCRIPTIONAL REGULATOR GADX"/>
    <property type="match status" value="1"/>
</dbReference>
<dbReference type="SMART" id="SM00342">
    <property type="entry name" value="HTH_ARAC"/>
    <property type="match status" value="1"/>
</dbReference>
<name>A0ABY1BEF9_9PSED</name>
<dbReference type="EMBL" id="FOFP01000008">
    <property type="protein sequence ID" value="SEQ65673.1"/>
    <property type="molecule type" value="Genomic_DNA"/>
</dbReference>
<dbReference type="InterPro" id="IPR009057">
    <property type="entry name" value="Homeodomain-like_sf"/>
</dbReference>
<comment type="caution">
    <text evidence="5">The sequence shown here is derived from an EMBL/GenBank/DDBJ whole genome shotgun (WGS) entry which is preliminary data.</text>
</comment>
<sequence>MSSPALQPSAETERQRWVQRVQVAVAELVAERDVSLSRLAARLQMPQRRLREHLACAGVRFNDLVNTHRCELAKRLLGDPAIPIEVIVERMGFSEPSTFYRAFKRWVGEPPVAYRKRLQC</sequence>
<organism evidence="5 6">
    <name type="scientific">Pseudomonas cuatrocienegasensis</name>
    <dbReference type="NCBI Taxonomy" id="543360"/>
    <lineage>
        <taxon>Bacteria</taxon>
        <taxon>Pseudomonadati</taxon>
        <taxon>Pseudomonadota</taxon>
        <taxon>Gammaproteobacteria</taxon>
        <taxon>Pseudomonadales</taxon>
        <taxon>Pseudomonadaceae</taxon>
        <taxon>Pseudomonas</taxon>
    </lineage>
</organism>
<dbReference type="Proteomes" id="UP000198512">
    <property type="component" value="Unassembled WGS sequence"/>
</dbReference>
<dbReference type="SUPFAM" id="SSF46689">
    <property type="entry name" value="Homeodomain-like"/>
    <property type="match status" value="1"/>
</dbReference>
<dbReference type="InterPro" id="IPR018060">
    <property type="entry name" value="HTH_AraC"/>
</dbReference>
<keyword evidence="1" id="KW-0805">Transcription regulation</keyword>
<reference evidence="5 6" key="1">
    <citation type="submission" date="2016-10" db="EMBL/GenBank/DDBJ databases">
        <authorList>
            <person name="Varghese N."/>
            <person name="Submissions S."/>
        </authorList>
    </citation>
    <scope>NUCLEOTIDE SEQUENCE [LARGE SCALE GENOMIC DNA]</scope>
    <source>
        <strain evidence="5 6">CIP 109853</strain>
    </source>
</reference>
<evidence type="ECO:0000313" key="6">
    <source>
        <dbReference type="Proteomes" id="UP000198512"/>
    </source>
</evidence>
<dbReference type="Gene3D" id="1.10.10.60">
    <property type="entry name" value="Homeodomain-like"/>
    <property type="match status" value="1"/>
</dbReference>
<dbReference type="PROSITE" id="PS01124">
    <property type="entry name" value="HTH_ARAC_FAMILY_2"/>
    <property type="match status" value="1"/>
</dbReference>